<reference evidence="2" key="1">
    <citation type="submission" date="2020-12" db="EMBL/GenBank/DDBJ databases">
        <authorList>
            <consortium name="Molecular Ecology Group"/>
        </authorList>
    </citation>
    <scope>NUCLEOTIDE SEQUENCE</scope>
    <source>
        <strain evidence="2">TBG_1078</strain>
    </source>
</reference>
<feature type="compositionally biased region" description="Gly residues" evidence="1">
    <location>
        <begin position="61"/>
        <end position="74"/>
    </location>
</feature>
<protein>
    <submittedName>
        <fullName evidence="2">(raccoon dog) hypothetical protein</fullName>
    </submittedName>
</protein>
<sequence length="222" mass="22591">MLRRSEAARGAPGGCGASQRTLPGGGGDAPRTNPRRGPGASGARGAARGAGESAAPPGPGAPRGGGRRAAGGGRRAATATQRRGDAVRPRGGVGPRPRVGAHGDPAGGGSPALASWKPRVGAAPEGLRAPTETALPLIGPGRASGRGRGRGRRVCPERARAEGGRPGSRTCAASERHRQGDEPSPLMYFRERPRAAFPACEARKGWMSEQHDYPLASRLSLF</sequence>
<feature type="compositionally biased region" description="Basic and acidic residues" evidence="1">
    <location>
        <begin position="154"/>
        <end position="163"/>
    </location>
</feature>
<dbReference type="AlphaFoldDB" id="A0A811XUU3"/>
<keyword evidence="3" id="KW-1185">Reference proteome</keyword>
<comment type="caution">
    <text evidence="2">The sequence shown here is derived from an EMBL/GenBank/DDBJ whole genome shotgun (WGS) entry which is preliminary data.</text>
</comment>
<feature type="region of interest" description="Disordered" evidence="1">
    <location>
        <begin position="1"/>
        <end position="185"/>
    </location>
</feature>
<evidence type="ECO:0000313" key="2">
    <source>
        <dbReference type="EMBL" id="CAD7667891.1"/>
    </source>
</evidence>
<accession>A0A811XUU3</accession>
<organism evidence="2 3">
    <name type="scientific">Nyctereutes procyonoides</name>
    <name type="common">Raccoon dog</name>
    <name type="synonym">Canis procyonoides</name>
    <dbReference type="NCBI Taxonomy" id="34880"/>
    <lineage>
        <taxon>Eukaryota</taxon>
        <taxon>Metazoa</taxon>
        <taxon>Chordata</taxon>
        <taxon>Craniata</taxon>
        <taxon>Vertebrata</taxon>
        <taxon>Euteleostomi</taxon>
        <taxon>Mammalia</taxon>
        <taxon>Eutheria</taxon>
        <taxon>Laurasiatheria</taxon>
        <taxon>Carnivora</taxon>
        <taxon>Caniformia</taxon>
        <taxon>Canidae</taxon>
        <taxon>Nyctereutes</taxon>
    </lineage>
</organism>
<dbReference type="Proteomes" id="UP000645828">
    <property type="component" value="Unassembled WGS sequence"/>
</dbReference>
<dbReference type="EMBL" id="CAJHUB010000649">
    <property type="protein sequence ID" value="CAD7667891.1"/>
    <property type="molecule type" value="Genomic_DNA"/>
</dbReference>
<gene>
    <name evidence="2" type="ORF">NYPRO_LOCUS1172</name>
</gene>
<feature type="compositionally biased region" description="Low complexity" evidence="1">
    <location>
        <begin position="35"/>
        <end position="55"/>
    </location>
</feature>
<proteinExistence type="predicted"/>
<name>A0A811XUU3_NYCPR</name>
<evidence type="ECO:0000313" key="3">
    <source>
        <dbReference type="Proteomes" id="UP000645828"/>
    </source>
</evidence>
<evidence type="ECO:0000256" key="1">
    <source>
        <dbReference type="SAM" id="MobiDB-lite"/>
    </source>
</evidence>